<feature type="transmembrane region" description="Helical" evidence="1">
    <location>
        <begin position="6"/>
        <end position="27"/>
    </location>
</feature>
<dbReference type="Proteomes" id="UP000660801">
    <property type="component" value="Unassembled WGS sequence"/>
</dbReference>
<dbReference type="AlphaFoldDB" id="A0A917A777"/>
<reference evidence="2" key="2">
    <citation type="submission" date="2020-09" db="EMBL/GenBank/DDBJ databases">
        <authorList>
            <person name="Sun Q."/>
            <person name="Zhou Y."/>
        </authorList>
    </citation>
    <scope>NUCLEOTIDE SEQUENCE</scope>
    <source>
        <strain evidence="2">CGMCC 1.15533</strain>
    </source>
</reference>
<keyword evidence="3" id="KW-1185">Reference proteome</keyword>
<protein>
    <submittedName>
        <fullName evidence="2">Uncharacterized protein</fullName>
    </submittedName>
</protein>
<reference evidence="2" key="1">
    <citation type="journal article" date="2014" name="Int. J. Syst. Evol. Microbiol.">
        <title>Complete genome sequence of Corynebacterium casei LMG S-19264T (=DSM 44701T), isolated from a smear-ripened cheese.</title>
        <authorList>
            <consortium name="US DOE Joint Genome Institute (JGI-PGF)"/>
            <person name="Walter F."/>
            <person name="Albersmeier A."/>
            <person name="Kalinowski J."/>
            <person name="Ruckert C."/>
        </authorList>
    </citation>
    <scope>NUCLEOTIDE SEQUENCE</scope>
    <source>
        <strain evidence="2">CGMCC 1.15533</strain>
    </source>
</reference>
<organism evidence="2 3">
    <name type="scientific">Streptococcus himalayensis</name>
    <dbReference type="NCBI Taxonomy" id="1888195"/>
    <lineage>
        <taxon>Bacteria</taxon>
        <taxon>Bacillati</taxon>
        <taxon>Bacillota</taxon>
        <taxon>Bacilli</taxon>
        <taxon>Lactobacillales</taxon>
        <taxon>Streptococcaceae</taxon>
        <taxon>Streptococcus</taxon>
    </lineage>
</organism>
<proteinExistence type="predicted"/>
<evidence type="ECO:0000313" key="2">
    <source>
        <dbReference type="EMBL" id="GGE31279.1"/>
    </source>
</evidence>
<dbReference type="RefSeq" id="WP_068988851.1">
    <property type="nucleotide sequence ID" value="NZ_BMJN01000015.1"/>
</dbReference>
<comment type="caution">
    <text evidence="2">The sequence shown here is derived from an EMBL/GenBank/DDBJ whole genome shotgun (WGS) entry which is preliminary data.</text>
</comment>
<keyword evidence="1" id="KW-1133">Transmembrane helix</keyword>
<gene>
    <name evidence="2" type="ORF">GCM10011510_10710</name>
</gene>
<name>A0A917A777_9STRE</name>
<accession>A0A917A777</accession>
<sequence length="164" mass="19569">MIGADWIQALCALLSLPLTFLTIHITYRYEKKKAIFEERFRLYGLLVHKLQKLTANHEYLPILFPEVQGFIGEIYFFASDEINRLFQSFLDECHHESVRLENKNRSKEYNVFDVYIFTIIRSMKWEVKHRKDISRKQIDQIEQEEKQALGTFFVSESSVPLFPD</sequence>
<evidence type="ECO:0000313" key="3">
    <source>
        <dbReference type="Proteomes" id="UP000660801"/>
    </source>
</evidence>
<dbReference type="EMBL" id="BMJN01000015">
    <property type="protein sequence ID" value="GGE31279.1"/>
    <property type="molecule type" value="Genomic_DNA"/>
</dbReference>
<keyword evidence="1" id="KW-0812">Transmembrane</keyword>
<evidence type="ECO:0000256" key="1">
    <source>
        <dbReference type="SAM" id="Phobius"/>
    </source>
</evidence>
<keyword evidence="1" id="KW-0472">Membrane</keyword>